<dbReference type="InterPro" id="IPR011006">
    <property type="entry name" value="CheY-like_superfamily"/>
</dbReference>
<dbReference type="PROSITE" id="PS50110">
    <property type="entry name" value="RESPONSE_REGULATORY"/>
    <property type="match status" value="1"/>
</dbReference>
<dbReference type="InterPro" id="IPR001789">
    <property type="entry name" value="Sig_transdc_resp-reg_receiver"/>
</dbReference>
<dbReference type="Gramene" id="KZM91867">
    <property type="protein sequence ID" value="KZM91867"/>
    <property type="gene ID" value="DCAR_020768"/>
</dbReference>
<dbReference type="Proteomes" id="UP000077755">
    <property type="component" value="Chromosome 6"/>
</dbReference>
<sequence length="122" mass="13398">MALPHANMSVLIVDDDPTCRSLSAIFLRQFGIRDITMAENGAEAVLSCRLGITYDIIVMDFSMPLMNGVEATKALRDMGVESKIYAVSADNDDALIESFREAGANKFFNKPLNLDKVASFFV</sequence>
<dbReference type="Pfam" id="PF00072">
    <property type="entry name" value="Response_reg"/>
    <property type="match status" value="1"/>
</dbReference>
<dbReference type="SMART" id="SM00448">
    <property type="entry name" value="REC"/>
    <property type="match status" value="1"/>
</dbReference>
<evidence type="ECO:0000313" key="1">
    <source>
        <dbReference type="EMBL" id="WOH06158.1"/>
    </source>
</evidence>
<organism evidence="1 2">
    <name type="scientific">Daucus carota subsp. sativus</name>
    <name type="common">Carrot</name>
    <dbReference type="NCBI Taxonomy" id="79200"/>
    <lineage>
        <taxon>Eukaryota</taxon>
        <taxon>Viridiplantae</taxon>
        <taxon>Streptophyta</taxon>
        <taxon>Embryophyta</taxon>
        <taxon>Tracheophyta</taxon>
        <taxon>Spermatophyta</taxon>
        <taxon>Magnoliopsida</taxon>
        <taxon>eudicotyledons</taxon>
        <taxon>Gunneridae</taxon>
        <taxon>Pentapetalae</taxon>
        <taxon>asterids</taxon>
        <taxon>campanulids</taxon>
        <taxon>Apiales</taxon>
        <taxon>Apiaceae</taxon>
        <taxon>Apioideae</taxon>
        <taxon>Scandiceae</taxon>
        <taxon>Daucinae</taxon>
        <taxon>Daucus</taxon>
        <taxon>Daucus sect. Daucus</taxon>
    </lineage>
</organism>
<dbReference type="EMBL" id="CP093348">
    <property type="protein sequence ID" value="WOH06158.1"/>
    <property type="molecule type" value="Genomic_DNA"/>
</dbReference>
<dbReference type="InterPro" id="IPR052048">
    <property type="entry name" value="ST_Response_Regulator"/>
</dbReference>
<evidence type="ECO:0000313" key="2">
    <source>
        <dbReference type="Proteomes" id="UP000077755"/>
    </source>
</evidence>
<proteinExistence type="predicted"/>
<dbReference type="AlphaFoldDB" id="A0A161WTG6"/>
<name>A0A161WTG6_DAUCS</name>
<dbReference type="SUPFAM" id="SSF52172">
    <property type="entry name" value="CheY-like"/>
    <property type="match status" value="1"/>
</dbReference>
<accession>A0A161WTG6</accession>
<keyword evidence="2" id="KW-1185">Reference proteome</keyword>
<protein>
    <submittedName>
        <fullName evidence="1">Uncharacterized protein</fullName>
    </submittedName>
</protein>
<gene>
    <name evidence="1" type="ORF">DCAR_0625581</name>
</gene>
<dbReference type="OMA" id="IRDITMA"/>
<dbReference type="CDD" id="cd17546">
    <property type="entry name" value="REC_hyHK_CKI1_RcsC-like"/>
    <property type="match status" value="1"/>
</dbReference>
<dbReference type="KEGG" id="dcr:108226254"/>
<dbReference type="GO" id="GO:0000160">
    <property type="term" value="P:phosphorelay signal transduction system"/>
    <property type="evidence" value="ECO:0007669"/>
    <property type="project" value="InterPro"/>
</dbReference>
<dbReference type="Gene3D" id="3.40.50.2300">
    <property type="match status" value="1"/>
</dbReference>
<dbReference type="PANTHER" id="PTHR43228:SF1">
    <property type="entry name" value="TWO-COMPONENT RESPONSE REGULATOR ARR22"/>
    <property type="match status" value="1"/>
</dbReference>
<dbReference type="OrthoDB" id="21225at2759"/>
<reference evidence="1" key="1">
    <citation type="journal article" date="2016" name="Nat. Genet.">
        <title>A high-quality carrot genome assembly provides new insights into carotenoid accumulation and asterid genome evolution.</title>
        <authorList>
            <person name="Iorizzo M."/>
            <person name="Ellison S."/>
            <person name="Senalik D."/>
            <person name="Zeng P."/>
            <person name="Satapoomin P."/>
            <person name="Huang J."/>
            <person name="Bowman M."/>
            <person name="Iovene M."/>
            <person name="Sanseverino W."/>
            <person name="Cavagnaro P."/>
            <person name="Yildiz M."/>
            <person name="Macko-Podgorni A."/>
            <person name="Moranska E."/>
            <person name="Grzebelus E."/>
            <person name="Grzebelus D."/>
            <person name="Ashrafi H."/>
            <person name="Zheng Z."/>
            <person name="Cheng S."/>
            <person name="Spooner D."/>
            <person name="Van Deynze A."/>
            <person name="Simon P."/>
        </authorList>
    </citation>
    <scope>NUCLEOTIDE SEQUENCE</scope>
    <source>
        <tissue evidence="1">Leaf</tissue>
    </source>
</reference>
<reference evidence="1" key="2">
    <citation type="submission" date="2022-03" db="EMBL/GenBank/DDBJ databases">
        <title>Draft title - Genomic analysis of global carrot germplasm unveils the trajectory of domestication and the origin of high carotenoid orange carrot.</title>
        <authorList>
            <person name="Iorizzo M."/>
            <person name="Ellison S."/>
            <person name="Senalik D."/>
            <person name="Macko-Podgorni A."/>
            <person name="Grzebelus D."/>
            <person name="Bostan H."/>
            <person name="Rolling W."/>
            <person name="Curaba J."/>
            <person name="Simon P."/>
        </authorList>
    </citation>
    <scope>NUCLEOTIDE SEQUENCE</scope>
    <source>
        <tissue evidence="1">Leaf</tissue>
    </source>
</reference>
<dbReference type="PANTHER" id="PTHR43228">
    <property type="entry name" value="TWO-COMPONENT RESPONSE REGULATOR"/>
    <property type="match status" value="1"/>
</dbReference>